<dbReference type="STRING" id="1188319.OYT1_02143"/>
<feature type="binding site" evidence="11">
    <location>
        <position position="293"/>
    </location>
    <ligand>
        <name>Mg(2+)</name>
        <dbReference type="ChEBI" id="CHEBI:18420"/>
    </ligand>
</feature>
<name>A0A2Z6G814_9PROT</name>
<keyword evidence="5 10" id="KW-0479">Metal-binding</keyword>
<comment type="catalytic activity">
    <reaction evidence="9 10 12">
        <text>L-threonyl-[protein] + FAD = FMN-L-threonyl-[protein] + AMP + H(+)</text>
        <dbReference type="Rhea" id="RHEA:36847"/>
        <dbReference type="Rhea" id="RHEA-COMP:11060"/>
        <dbReference type="Rhea" id="RHEA-COMP:11061"/>
        <dbReference type="ChEBI" id="CHEBI:15378"/>
        <dbReference type="ChEBI" id="CHEBI:30013"/>
        <dbReference type="ChEBI" id="CHEBI:57692"/>
        <dbReference type="ChEBI" id="CHEBI:74257"/>
        <dbReference type="ChEBI" id="CHEBI:456215"/>
        <dbReference type="EC" id="2.7.1.180"/>
    </reaction>
</comment>
<dbReference type="PIRSF" id="PIRSF006268">
    <property type="entry name" value="ApbE"/>
    <property type="match status" value="1"/>
</dbReference>
<keyword evidence="12" id="KW-1003">Cell membrane</keyword>
<feature type="binding site" evidence="11">
    <location>
        <position position="179"/>
    </location>
    <ligand>
        <name>Mg(2+)</name>
        <dbReference type="ChEBI" id="CHEBI:18420"/>
    </ligand>
</feature>
<organism evidence="13 14">
    <name type="scientific">Ferriphaselus amnicola</name>
    <dbReference type="NCBI Taxonomy" id="1188319"/>
    <lineage>
        <taxon>Bacteria</taxon>
        <taxon>Pseudomonadati</taxon>
        <taxon>Pseudomonadota</taxon>
        <taxon>Betaproteobacteria</taxon>
        <taxon>Nitrosomonadales</taxon>
        <taxon>Gallionellaceae</taxon>
        <taxon>Ferriphaselus</taxon>
    </lineage>
</organism>
<dbReference type="SUPFAM" id="SSF143631">
    <property type="entry name" value="ApbE-like"/>
    <property type="match status" value="1"/>
</dbReference>
<gene>
    <name evidence="13" type="ORF">OYT1_ch0026</name>
</gene>
<dbReference type="Gene3D" id="3.10.520.10">
    <property type="entry name" value="ApbE-like domains"/>
    <property type="match status" value="1"/>
</dbReference>
<dbReference type="PANTHER" id="PTHR30040">
    <property type="entry name" value="THIAMINE BIOSYNTHESIS LIPOPROTEIN APBE"/>
    <property type="match status" value="1"/>
</dbReference>
<evidence type="ECO:0000256" key="7">
    <source>
        <dbReference type="ARBA" id="ARBA00022842"/>
    </source>
</evidence>
<dbReference type="GO" id="GO:0016740">
    <property type="term" value="F:transferase activity"/>
    <property type="evidence" value="ECO:0007669"/>
    <property type="project" value="UniProtKB-UniRule"/>
</dbReference>
<evidence type="ECO:0000256" key="1">
    <source>
        <dbReference type="ARBA" id="ARBA00011955"/>
    </source>
</evidence>
<dbReference type="InterPro" id="IPR003374">
    <property type="entry name" value="ApbE-like_sf"/>
</dbReference>
<keyword evidence="12" id="KW-0449">Lipoprotein</keyword>
<keyword evidence="7 10" id="KW-0460">Magnesium</keyword>
<dbReference type="GO" id="GO:0005886">
    <property type="term" value="C:plasma membrane"/>
    <property type="evidence" value="ECO:0007669"/>
    <property type="project" value="UniProtKB-SubCell"/>
</dbReference>
<evidence type="ECO:0000313" key="14">
    <source>
        <dbReference type="Proteomes" id="UP000033070"/>
    </source>
</evidence>
<comment type="similarity">
    <text evidence="10 12">Belongs to the ApbE family.</text>
</comment>
<evidence type="ECO:0000313" key="13">
    <source>
        <dbReference type="EMBL" id="BBE49602.1"/>
    </source>
</evidence>
<dbReference type="AlphaFoldDB" id="A0A2Z6G814"/>
<dbReference type="GO" id="GO:0046872">
    <property type="term" value="F:metal ion binding"/>
    <property type="evidence" value="ECO:0007669"/>
    <property type="project" value="UniProtKB-UniRule"/>
</dbReference>
<dbReference type="EC" id="2.7.1.180" evidence="1 10"/>
<keyword evidence="14" id="KW-1185">Reference proteome</keyword>
<dbReference type="OrthoDB" id="9778595at2"/>
<dbReference type="EMBL" id="AP018738">
    <property type="protein sequence ID" value="BBE49602.1"/>
    <property type="molecule type" value="Genomic_DNA"/>
</dbReference>
<keyword evidence="12" id="KW-0997">Cell inner membrane</keyword>
<dbReference type="Pfam" id="PF02424">
    <property type="entry name" value="ApbE"/>
    <property type="match status" value="1"/>
</dbReference>
<keyword evidence="12" id="KW-0472">Membrane</keyword>
<comment type="function">
    <text evidence="12">Flavin transferase that catalyzes the transfer of the FMN moiety of FAD and its covalent binding to the hydroxyl group of a threonine residue in a target flavoprotein.</text>
</comment>
<keyword evidence="6 10" id="KW-0274">FAD</keyword>
<evidence type="ECO:0000256" key="9">
    <source>
        <dbReference type="ARBA" id="ARBA00048540"/>
    </source>
</evidence>
<evidence type="ECO:0000256" key="11">
    <source>
        <dbReference type="PIRSR" id="PIRSR006268-2"/>
    </source>
</evidence>
<accession>A0A2Z6G814</accession>
<dbReference type="KEGG" id="fam:OYT1_ch0026"/>
<dbReference type="PANTHER" id="PTHR30040:SF2">
    <property type="entry name" value="FAD:PROTEIN FMN TRANSFERASE"/>
    <property type="match status" value="1"/>
</dbReference>
<evidence type="ECO:0000256" key="12">
    <source>
        <dbReference type="RuleBase" id="RU363002"/>
    </source>
</evidence>
<dbReference type="RefSeq" id="WP_062627253.1">
    <property type="nucleotide sequence ID" value="NZ_AP018738.1"/>
</dbReference>
<proteinExistence type="inferred from homology"/>
<reference evidence="13 14" key="1">
    <citation type="submission" date="2018-06" db="EMBL/GenBank/DDBJ databases">
        <title>OYT1 Genome Sequencing.</title>
        <authorList>
            <person name="Kato S."/>
            <person name="Itoh T."/>
            <person name="Ohkuma M."/>
        </authorList>
    </citation>
    <scope>NUCLEOTIDE SEQUENCE [LARGE SCALE GENOMIC DNA]</scope>
    <source>
        <strain evidence="13 14">OYT1</strain>
    </source>
</reference>
<dbReference type="Proteomes" id="UP000033070">
    <property type="component" value="Chromosome"/>
</dbReference>
<comment type="subcellular location">
    <subcellularLocation>
        <location evidence="12">Cell inner membrane</location>
        <topology evidence="12">Lipid-anchor</topology>
        <orientation evidence="12">Periplasmic side</orientation>
    </subcellularLocation>
</comment>
<keyword evidence="4 10" id="KW-0808">Transferase</keyword>
<evidence type="ECO:0000256" key="10">
    <source>
        <dbReference type="PIRNR" id="PIRNR006268"/>
    </source>
</evidence>
<sequence>MLAVARYLGGLLLALLLTACGKELLYQEQGYVFGTLVEVTVYGEEDAKSKAAVATVMHEFQRLHDLLHAWKPSPLSELNAALASGAGYQVTQELAAMLQEASALSQQSGGLFNPGIGGLVKLWGFQADEFKAVLPDEQQVSALVAANPQMGDLTLTPASASANVTVSSRNPSIQFDLGGYAKGYALDRAVSLLKQQGIHNALVNIGGNVMALGQHGSRPWRVGIQHPRKPAPIATLELHDGEAIGTSGDYQRYFELGGNRYCHLIDPRSGHPAQGVQAVTILTHGARAGVLSDSASKPLFIAGAAGWLAAAQQMGLNEVMLIDHDGHVQLTATMQKRLEFSDKNTVRKIAPH</sequence>
<evidence type="ECO:0000256" key="3">
    <source>
        <dbReference type="ARBA" id="ARBA00022630"/>
    </source>
</evidence>
<evidence type="ECO:0000256" key="2">
    <source>
        <dbReference type="ARBA" id="ARBA00016337"/>
    </source>
</evidence>
<evidence type="ECO:0000256" key="5">
    <source>
        <dbReference type="ARBA" id="ARBA00022723"/>
    </source>
</evidence>
<evidence type="ECO:0000256" key="4">
    <source>
        <dbReference type="ARBA" id="ARBA00022679"/>
    </source>
</evidence>
<comment type="cofactor">
    <cofactor evidence="11">
        <name>Mg(2+)</name>
        <dbReference type="ChEBI" id="CHEBI:18420"/>
    </cofactor>
    <cofactor evidence="11">
        <name>Mn(2+)</name>
        <dbReference type="ChEBI" id="CHEBI:29035"/>
    </cofactor>
    <text evidence="11">Magnesium. Can also use manganese.</text>
</comment>
<protein>
    <recommendedName>
        <fullName evidence="2 10">FAD:protein FMN transferase</fullName>
        <ecNumber evidence="1 10">2.7.1.180</ecNumber>
    </recommendedName>
    <alternativeName>
        <fullName evidence="8 10">Flavin transferase</fullName>
    </alternativeName>
</protein>
<dbReference type="PROSITE" id="PS51257">
    <property type="entry name" value="PROKAR_LIPOPROTEIN"/>
    <property type="match status" value="1"/>
</dbReference>
<dbReference type="InterPro" id="IPR024932">
    <property type="entry name" value="ApbE"/>
</dbReference>
<keyword evidence="3 10" id="KW-0285">Flavoprotein</keyword>
<evidence type="ECO:0000256" key="6">
    <source>
        <dbReference type="ARBA" id="ARBA00022827"/>
    </source>
</evidence>
<evidence type="ECO:0000256" key="8">
    <source>
        <dbReference type="ARBA" id="ARBA00031306"/>
    </source>
</evidence>